<evidence type="ECO:0000313" key="5">
    <source>
        <dbReference type="Proteomes" id="UP000215033"/>
    </source>
</evidence>
<evidence type="ECO:0000313" key="2">
    <source>
        <dbReference type="EMBL" id="OSI09301.1"/>
    </source>
</evidence>
<dbReference type="PANTHER" id="PTHR35894:SF5">
    <property type="entry name" value="MU-LIKE PROPHAGE FLUMU DNA TRANSPOSITION PROTEIN B"/>
    <property type="match status" value="1"/>
</dbReference>
<dbReference type="InterPro" id="IPR052026">
    <property type="entry name" value="ExeA_AAA_ATPase_DNA-bind"/>
</dbReference>
<keyword evidence="4" id="KW-1185">Reference proteome</keyword>
<dbReference type="EMBL" id="MTBM01000015">
    <property type="protein sequence ID" value="OSI09301.1"/>
    <property type="molecule type" value="Genomic_DNA"/>
</dbReference>
<protein>
    <submittedName>
        <fullName evidence="2">DNA transposition protein</fullName>
    </submittedName>
</protein>
<dbReference type="GO" id="GO:0016887">
    <property type="term" value="F:ATP hydrolysis activity"/>
    <property type="evidence" value="ECO:0007669"/>
    <property type="project" value="InterPro"/>
</dbReference>
<dbReference type="Pfam" id="PF13401">
    <property type="entry name" value="AAA_22"/>
    <property type="match status" value="1"/>
</dbReference>
<dbReference type="EMBL" id="LT906434">
    <property type="protein sequence ID" value="SNU78656.1"/>
    <property type="molecule type" value="Genomic_DNA"/>
</dbReference>
<dbReference type="RefSeq" id="WP_085364248.1">
    <property type="nucleotide sequence ID" value="NZ_LT906434.1"/>
</dbReference>
<dbReference type="AlphaFoldDB" id="A0AB38DN34"/>
<sequence length="239" mass="25870">MKIANINNLSLVAIAMQRLVNRQDGLPGLGVLYGPSGYGKTTATVAVANQTRAYYVQMRSAWGKKTLLEKICFEMGLPPARTTAGCLDVICEQLAASQRPLIIDEADYLVSKEGMVELVRDIYEGSQAPVMLVGEELLPNKLKKYERFHGRVLAWVPAQPVSVDDAAELAAVYAPKVRLSNDLLAHLVEIAHGSVRRVTVNLVNLAAFAAEKGLAELGLGDIAKAELYKGEAPKRGTKV</sequence>
<proteinExistence type="predicted"/>
<gene>
    <name evidence="2" type="ORF">BWD10_10275</name>
    <name evidence="3" type="ORF">SAMEA4504057_00132</name>
</gene>
<evidence type="ECO:0000313" key="4">
    <source>
        <dbReference type="Proteomes" id="UP000193466"/>
    </source>
</evidence>
<dbReference type="Gene3D" id="3.40.50.300">
    <property type="entry name" value="P-loop containing nucleotide triphosphate hydrolases"/>
    <property type="match status" value="1"/>
</dbReference>
<reference evidence="2 4" key="1">
    <citation type="submission" date="2017-01" db="EMBL/GenBank/DDBJ databases">
        <authorList>
            <person name="Wolfgang W.J."/>
            <person name="Cole J."/>
            <person name="Wroblewski D."/>
            <person name="Mcginnis J."/>
            <person name="Musser K.A."/>
        </authorList>
    </citation>
    <scope>NUCLEOTIDE SEQUENCE [LARGE SCALE GENOMIC DNA]</scope>
    <source>
        <strain evidence="2 4">DSM 21643</strain>
    </source>
</reference>
<dbReference type="Proteomes" id="UP000193466">
    <property type="component" value="Unassembled WGS sequence"/>
</dbReference>
<evidence type="ECO:0000313" key="3">
    <source>
        <dbReference type="EMBL" id="SNU78656.1"/>
    </source>
</evidence>
<dbReference type="SUPFAM" id="SSF52540">
    <property type="entry name" value="P-loop containing nucleoside triphosphate hydrolases"/>
    <property type="match status" value="1"/>
</dbReference>
<reference evidence="3 5" key="2">
    <citation type="submission" date="2017-06" db="EMBL/GenBank/DDBJ databases">
        <authorList>
            <consortium name="Pathogen Informatics"/>
        </authorList>
    </citation>
    <scope>NUCLEOTIDE SEQUENCE [LARGE SCALE GENOMIC DNA]</scope>
    <source>
        <strain evidence="3 5">NCTC12230</strain>
    </source>
</reference>
<dbReference type="PANTHER" id="PTHR35894">
    <property type="entry name" value="GENERAL SECRETION PATHWAY PROTEIN A-RELATED"/>
    <property type="match status" value="1"/>
</dbReference>
<dbReference type="Proteomes" id="UP000215033">
    <property type="component" value="Chromosome 1"/>
</dbReference>
<evidence type="ECO:0000259" key="1">
    <source>
        <dbReference type="Pfam" id="PF13401"/>
    </source>
</evidence>
<accession>A0AB38DN34</accession>
<feature type="domain" description="ORC1/DEAH AAA+ ATPase" evidence="1">
    <location>
        <begin position="27"/>
        <end position="138"/>
    </location>
</feature>
<dbReference type="InterPro" id="IPR049945">
    <property type="entry name" value="AAA_22"/>
</dbReference>
<name>A0AB38DN34_9NEIS</name>
<dbReference type="KEGG" id="nzo:SAMEA4504057_0132"/>
<dbReference type="InterPro" id="IPR027417">
    <property type="entry name" value="P-loop_NTPase"/>
</dbReference>
<organism evidence="3 5">
    <name type="scientific">Neisseria zoodegmatis</name>
    <dbReference type="NCBI Taxonomy" id="326523"/>
    <lineage>
        <taxon>Bacteria</taxon>
        <taxon>Pseudomonadati</taxon>
        <taxon>Pseudomonadota</taxon>
        <taxon>Betaproteobacteria</taxon>
        <taxon>Neisseriales</taxon>
        <taxon>Neisseriaceae</taxon>
        <taxon>Neisseria</taxon>
    </lineage>
</organism>